<accession>A0A1X1SWJ1</accession>
<keyword evidence="2" id="KW-1185">Reference proteome</keyword>
<name>A0A1X1SWJ1_9MYCO</name>
<dbReference type="Proteomes" id="UP000467385">
    <property type="component" value="Chromosome"/>
</dbReference>
<evidence type="ECO:0000313" key="1">
    <source>
        <dbReference type="EMBL" id="BBZ37403.1"/>
    </source>
</evidence>
<gene>
    <name evidence="1" type="ORF">MCNS_04660</name>
</gene>
<sequence>MHTEAEITAWLEPLFAAAESTDIDLWAIVEQATLSVDEGSALRCSEAKTEHGSDVKARMGDWPDLPDAEVRLVVDWVRFGQILCHELGWDDSYPRHPAVALDQLRRNRELIGRQIRERFGDSH</sequence>
<evidence type="ECO:0000313" key="2">
    <source>
        <dbReference type="Proteomes" id="UP000467385"/>
    </source>
</evidence>
<protein>
    <submittedName>
        <fullName evidence="1">Uncharacterized protein</fullName>
    </submittedName>
</protein>
<dbReference type="EMBL" id="AP022613">
    <property type="protein sequence ID" value="BBZ37403.1"/>
    <property type="molecule type" value="Genomic_DNA"/>
</dbReference>
<dbReference type="AlphaFoldDB" id="A0A1X1SWJ1"/>
<reference evidence="1 2" key="1">
    <citation type="journal article" date="2019" name="Emerg. Microbes Infect.">
        <title>Comprehensive subspecies identification of 175 nontuberculous mycobacteria species based on 7547 genomic profiles.</title>
        <authorList>
            <person name="Matsumoto Y."/>
            <person name="Kinjo T."/>
            <person name="Motooka D."/>
            <person name="Nabeya D."/>
            <person name="Jung N."/>
            <person name="Uechi K."/>
            <person name="Horii T."/>
            <person name="Iida T."/>
            <person name="Fujita J."/>
            <person name="Nakamura S."/>
        </authorList>
    </citation>
    <scope>NUCLEOTIDE SEQUENCE [LARGE SCALE GENOMIC DNA]</scope>
    <source>
        <strain evidence="1 2">JCM 14738</strain>
    </source>
</reference>
<organism evidence="1 2">
    <name type="scientific">Mycobacterium conspicuum</name>
    <dbReference type="NCBI Taxonomy" id="44010"/>
    <lineage>
        <taxon>Bacteria</taxon>
        <taxon>Bacillati</taxon>
        <taxon>Actinomycetota</taxon>
        <taxon>Actinomycetes</taxon>
        <taxon>Mycobacteriales</taxon>
        <taxon>Mycobacteriaceae</taxon>
        <taxon>Mycobacterium</taxon>
    </lineage>
</organism>
<dbReference type="RefSeq" id="WP_085235523.1">
    <property type="nucleotide sequence ID" value="NZ_AP022613.1"/>
</dbReference>
<dbReference type="OrthoDB" id="3623843at2"/>
<proteinExistence type="predicted"/>